<dbReference type="GO" id="GO:0006298">
    <property type="term" value="P:mismatch repair"/>
    <property type="evidence" value="ECO:0007669"/>
    <property type="project" value="InterPro"/>
</dbReference>
<dbReference type="HOGENOM" id="CLU_1277304_0_0_1"/>
<dbReference type="SMART" id="SM00534">
    <property type="entry name" value="MUTSac"/>
    <property type="match status" value="1"/>
</dbReference>
<evidence type="ECO:0000256" key="3">
    <source>
        <dbReference type="ARBA" id="ARBA00022840"/>
    </source>
</evidence>
<dbReference type="GO" id="GO:0051026">
    <property type="term" value="P:chiasma assembly"/>
    <property type="evidence" value="ECO:0007669"/>
    <property type="project" value="TreeGrafter"/>
</dbReference>
<accession>F0UCR5</accession>
<evidence type="ECO:0000256" key="1">
    <source>
        <dbReference type="ARBA" id="ARBA00006271"/>
    </source>
</evidence>
<dbReference type="GO" id="GO:0030983">
    <property type="term" value="F:mismatched DNA binding"/>
    <property type="evidence" value="ECO:0007669"/>
    <property type="project" value="InterPro"/>
</dbReference>
<evidence type="ECO:0000313" key="7">
    <source>
        <dbReference type="Proteomes" id="UP000008142"/>
    </source>
</evidence>
<dbReference type="GO" id="GO:0005634">
    <property type="term" value="C:nucleus"/>
    <property type="evidence" value="ECO:0007669"/>
    <property type="project" value="TreeGrafter"/>
</dbReference>
<dbReference type="InterPro" id="IPR000432">
    <property type="entry name" value="DNA_mismatch_repair_MutS_C"/>
</dbReference>
<name>F0UCR5_AJEC8</name>
<evidence type="ECO:0000259" key="5">
    <source>
        <dbReference type="PROSITE" id="PS00486"/>
    </source>
</evidence>
<keyword evidence="2" id="KW-0547">Nucleotide-binding</keyword>
<keyword evidence="4" id="KW-0238">DNA-binding</keyword>
<dbReference type="SUPFAM" id="SSF52540">
    <property type="entry name" value="P-loop containing nucleoside triphosphate hydrolases"/>
    <property type="match status" value="1"/>
</dbReference>
<dbReference type="OrthoDB" id="29596at2759"/>
<dbReference type="STRING" id="544711.F0UCR5"/>
<sequence length="216" mass="23627">MIDLQQVSFALVLATERSLVIIDEFGKGTESTDGAGLACGLFEYLLSQGEKRPKVLAATHFHEIFENGFLPPRKELGFGYMEVQIDPVARDMENEVTYLYKLRTPPLFRSGRSNASFGTNCALLSGIDPAIISRANEIGTLAARGEDLVVICAKMSVDEIEELGEAESMARRFLGADFSRQPNNSGVDSGNDNERPEVLLENIIGEGYDNTVPNFG</sequence>
<evidence type="ECO:0000256" key="2">
    <source>
        <dbReference type="ARBA" id="ARBA00022741"/>
    </source>
</evidence>
<reference evidence="7" key="1">
    <citation type="submission" date="2008-07" db="EMBL/GenBank/DDBJ databases">
        <title>Annotation of Ajellomyces capsulatus strain H88.</title>
        <authorList>
            <person name="Champion M."/>
            <person name="Cuomo C."/>
            <person name="Ma L.-J."/>
            <person name="Henn M.R."/>
            <person name="Sil A."/>
            <person name="Goldman B."/>
            <person name="Young S.K."/>
            <person name="Kodira C.D."/>
            <person name="Zeng Q."/>
            <person name="Koehrsen M."/>
            <person name="Alvarado L."/>
            <person name="Berlin A."/>
            <person name="Borenstein D."/>
            <person name="Chen Z."/>
            <person name="Engels R."/>
            <person name="Freedman E."/>
            <person name="Gellesch M."/>
            <person name="Goldberg J."/>
            <person name="Griggs A."/>
            <person name="Gujja S."/>
            <person name="Heiman D."/>
            <person name="Hepburn T."/>
            <person name="Howarth C."/>
            <person name="Jen D."/>
            <person name="Larson L."/>
            <person name="Lewis B."/>
            <person name="Mehta T."/>
            <person name="Park D."/>
            <person name="Pearson M."/>
            <person name="Roberts A."/>
            <person name="Saif S."/>
            <person name="Shea T."/>
            <person name="Shenoy N."/>
            <person name="Sisk P."/>
            <person name="Stolte C."/>
            <person name="Sykes S."/>
            <person name="Walk T."/>
            <person name="White J."/>
            <person name="Yandava C."/>
            <person name="Klein B."/>
            <person name="McEwen J.G."/>
            <person name="Puccia R."/>
            <person name="Goldman G.H."/>
            <person name="Felipe M.S."/>
            <person name="Nino-Vega G."/>
            <person name="San-Blas G."/>
            <person name="Taylor J."/>
            <person name="Mendoza L."/>
            <person name="Galagan J."/>
            <person name="Nusbaum C."/>
            <person name="Birren B."/>
        </authorList>
    </citation>
    <scope>NUCLEOTIDE SEQUENCE [LARGE SCALE GENOMIC DNA]</scope>
    <source>
        <strain evidence="7">H88</strain>
    </source>
</reference>
<dbReference type="EMBL" id="DS990637">
    <property type="protein sequence ID" value="EGC43341.1"/>
    <property type="molecule type" value="Genomic_DNA"/>
</dbReference>
<gene>
    <name evidence="6" type="ORF">HCEG_02556</name>
</gene>
<comment type="similarity">
    <text evidence="1">Belongs to the DNA mismatch repair MutS family.</text>
</comment>
<dbReference type="InterPro" id="IPR045076">
    <property type="entry name" value="MutS"/>
</dbReference>
<dbReference type="PROSITE" id="PS00486">
    <property type="entry name" value="DNA_MISMATCH_REPAIR_2"/>
    <property type="match status" value="1"/>
</dbReference>
<evidence type="ECO:0000313" key="6">
    <source>
        <dbReference type="EMBL" id="EGC43341.1"/>
    </source>
</evidence>
<dbReference type="Pfam" id="PF00488">
    <property type="entry name" value="MutS_V"/>
    <property type="match status" value="1"/>
</dbReference>
<proteinExistence type="inferred from homology"/>
<dbReference type="AlphaFoldDB" id="F0UCR5"/>
<dbReference type="InterPro" id="IPR027417">
    <property type="entry name" value="P-loop_NTPase"/>
</dbReference>
<dbReference type="GO" id="GO:0140664">
    <property type="term" value="F:ATP-dependent DNA damage sensor activity"/>
    <property type="evidence" value="ECO:0007669"/>
    <property type="project" value="InterPro"/>
</dbReference>
<dbReference type="PANTHER" id="PTHR11361">
    <property type="entry name" value="DNA MISMATCH REPAIR PROTEIN MUTS FAMILY MEMBER"/>
    <property type="match status" value="1"/>
</dbReference>
<organism evidence="7">
    <name type="scientific">Ajellomyces capsulatus (strain H88)</name>
    <name type="common">Darling's disease fungus</name>
    <name type="synonym">Histoplasma capsulatum</name>
    <dbReference type="NCBI Taxonomy" id="544711"/>
    <lineage>
        <taxon>Eukaryota</taxon>
        <taxon>Fungi</taxon>
        <taxon>Dikarya</taxon>
        <taxon>Ascomycota</taxon>
        <taxon>Pezizomycotina</taxon>
        <taxon>Eurotiomycetes</taxon>
        <taxon>Eurotiomycetidae</taxon>
        <taxon>Onygenales</taxon>
        <taxon>Ajellomycetaceae</taxon>
        <taxon>Histoplasma</taxon>
    </lineage>
</organism>
<dbReference type="Gene3D" id="3.40.50.300">
    <property type="entry name" value="P-loop containing nucleotide triphosphate hydrolases"/>
    <property type="match status" value="1"/>
</dbReference>
<protein>
    <recommendedName>
        <fullName evidence="5">DNA mismatch repair proteins mutS family domain-containing protein</fullName>
    </recommendedName>
</protein>
<dbReference type="GO" id="GO:0005524">
    <property type="term" value="F:ATP binding"/>
    <property type="evidence" value="ECO:0007669"/>
    <property type="project" value="UniProtKB-KW"/>
</dbReference>
<keyword evidence="3" id="KW-0067">ATP-binding</keyword>
<feature type="domain" description="DNA mismatch repair proteins mutS family" evidence="5">
    <location>
        <begin position="18"/>
        <end position="34"/>
    </location>
</feature>
<dbReference type="Proteomes" id="UP000008142">
    <property type="component" value="Unassembled WGS sequence"/>
</dbReference>
<dbReference type="VEuPathDB" id="FungiDB:I7I53_09902"/>
<dbReference type="PANTHER" id="PTHR11361:SF20">
    <property type="entry name" value="MUTS PROTEIN HOMOLOG 5"/>
    <property type="match status" value="1"/>
</dbReference>
<evidence type="ECO:0000256" key="4">
    <source>
        <dbReference type="ARBA" id="ARBA00023125"/>
    </source>
</evidence>